<dbReference type="PROSITE" id="PS51462">
    <property type="entry name" value="NUDIX"/>
    <property type="match status" value="1"/>
</dbReference>
<organism evidence="4">
    <name type="scientific">Thermofilum pendens</name>
    <dbReference type="NCBI Taxonomy" id="2269"/>
    <lineage>
        <taxon>Archaea</taxon>
        <taxon>Thermoproteota</taxon>
        <taxon>Thermoprotei</taxon>
        <taxon>Thermofilales</taxon>
        <taxon>Thermofilaceae</taxon>
        <taxon>Thermofilum</taxon>
    </lineage>
</organism>
<evidence type="ECO:0000256" key="2">
    <source>
        <dbReference type="ARBA" id="ARBA00022801"/>
    </source>
</evidence>
<dbReference type="CDD" id="cd04673">
    <property type="entry name" value="NUDIX_ADPRase"/>
    <property type="match status" value="1"/>
</dbReference>
<reference evidence="4" key="1">
    <citation type="journal article" date="2020" name="mSystems">
        <title>Genome- and Community-Level Interaction Insights into Carbon Utilization and Element Cycling Functions of Hydrothermarchaeota in Hydrothermal Sediment.</title>
        <authorList>
            <person name="Zhou Z."/>
            <person name="Liu Y."/>
            <person name="Xu W."/>
            <person name="Pan J."/>
            <person name="Luo Z.H."/>
            <person name="Li M."/>
        </authorList>
    </citation>
    <scope>NUCLEOTIDE SEQUENCE [LARGE SCALE GENOMIC DNA]</scope>
    <source>
        <strain evidence="4">SpSt-735</strain>
    </source>
</reference>
<protein>
    <submittedName>
        <fullName evidence="4">NUDIX domain-containing protein</fullName>
    </submittedName>
</protein>
<dbReference type="GO" id="GO:0016787">
    <property type="term" value="F:hydrolase activity"/>
    <property type="evidence" value="ECO:0007669"/>
    <property type="project" value="UniProtKB-KW"/>
</dbReference>
<dbReference type="AlphaFoldDB" id="A0A7C4BCE0"/>
<comment type="cofactor">
    <cofactor evidence="1">
        <name>Mg(2+)</name>
        <dbReference type="ChEBI" id="CHEBI:18420"/>
    </cofactor>
</comment>
<dbReference type="PANTHER" id="PTHR43046:SF14">
    <property type="entry name" value="MUTT_NUDIX FAMILY PROTEIN"/>
    <property type="match status" value="1"/>
</dbReference>
<dbReference type="EMBL" id="DTFI01000261">
    <property type="protein sequence ID" value="HGI44454.1"/>
    <property type="molecule type" value="Genomic_DNA"/>
</dbReference>
<dbReference type="InterPro" id="IPR000086">
    <property type="entry name" value="NUDIX_hydrolase_dom"/>
</dbReference>
<dbReference type="Gene3D" id="3.90.79.10">
    <property type="entry name" value="Nucleoside Triphosphate Pyrophosphohydrolase"/>
    <property type="match status" value="1"/>
</dbReference>
<dbReference type="SUPFAM" id="SSF55811">
    <property type="entry name" value="Nudix"/>
    <property type="match status" value="1"/>
</dbReference>
<dbReference type="InterPro" id="IPR020084">
    <property type="entry name" value="NUDIX_hydrolase_CS"/>
</dbReference>
<dbReference type="PRINTS" id="PR00502">
    <property type="entry name" value="NUDIXFAMILY"/>
</dbReference>
<feature type="domain" description="Nudix hydrolase" evidence="3">
    <location>
        <begin position="8"/>
        <end position="142"/>
    </location>
</feature>
<evidence type="ECO:0000259" key="3">
    <source>
        <dbReference type="PROSITE" id="PS51462"/>
    </source>
</evidence>
<gene>
    <name evidence="4" type="ORF">ENV17_08735</name>
</gene>
<name>A0A7C4BCE0_THEPE</name>
<evidence type="ECO:0000313" key="4">
    <source>
        <dbReference type="EMBL" id="HGI44454.1"/>
    </source>
</evidence>
<accession>A0A7C4BCE0</accession>
<evidence type="ECO:0000256" key="1">
    <source>
        <dbReference type="ARBA" id="ARBA00001946"/>
    </source>
</evidence>
<proteinExistence type="predicted"/>
<dbReference type="InterPro" id="IPR020476">
    <property type="entry name" value="Nudix_hydrolase"/>
</dbReference>
<comment type="caution">
    <text evidence="4">The sequence shown here is derived from an EMBL/GenBank/DDBJ whole genome shotgun (WGS) entry which is preliminary data.</text>
</comment>
<dbReference type="PROSITE" id="PS00893">
    <property type="entry name" value="NUDIX_BOX"/>
    <property type="match status" value="1"/>
</dbReference>
<dbReference type="InterPro" id="IPR015797">
    <property type="entry name" value="NUDIX_hydrolase-like_dom_sf"/>
</dbReference>
<keyword evidence="2" id="KW-0378">Hydrolase</keyword>
<sequence>MPREYPSYAIAAVAAVLVDGDQILLVKRGQPPAVGKWSLPGGIVEPGERLAEAARRELKEETGLEAEPLGVLWVLNNVVLDSTGRVKYHYLIVDILFDSGSARGSLRAGGDAIEARWFSLDEVLSRDDVSRTVKGLVLELRSSGLRYVPFADNVARELDARTYL</sequence>
<dbReference type="PANTHER" id="PTHR43046">
    <property type="entry name" value="GDP-MANNOSE MANNOSYL HYDROLASE"/>
    <property type="match status" value="1"/>
</dbReference>
<dbReference type="Pfam" id="PF00293">
    <property type="entry name" value="NUDIX"/>
    <property type="match status" value="1"/>
</dbReference>